<keyword evidence="1" id="KW-1133">Transmembrane helix</keyword>
<reference evidence="3 4" key="1">
    <citation type="submission" date="2024-11" db="EMBL/GenBank/DDBJ databases">
        <title>Chromosome-level genome assembly of Eucalyptus globulus Labill. provides insights into its genome evolution.</title>
        <authorList>
            <person name="Li X."/>
        </authorList>
    </citation>
    <scope>NUCLEOTIDE SEQUENCE [LARGE SCALE GENOMIC DNA]</scope>
    <source>
        <strain evidence="3">CL2024</strain>
        <tissue evidence="3">Fresh tender leaves</tissue>
    </source>
</reference>
<evidence type="ECO:0000259" key="2">
    <source>
        <dbReference type="Pfam" id="PF13968"/>
    </source>
</evidence>
<comment type="caution">
    <text evidence="3">The sequence shown here is derived from an EMBL/GenBank/DDBJ whole genome shotgun (WGS) entry which is preliminary data.</text>
</comment>
<organism evidence="3 4">
    <name type="scientific">Eucalyptus globulus</name>
    <name type="common">Tasmanian blue gum</name>
    <dbReference type="NCBI Taxonomy" id="34317"/>
    <lineage>
        <taxon>Eukaryota</taxon>
        <taxon>Viridiplantae</taxon>
        <taxon>Streptophyta</taxon>
        <taxon>Embryophyta</taxon>
        <taxon>Tracheophyta</taxon>
        <taxon>Spermatophyta</taxon>
        <taxon>Magnoliopsida</taxon>
        <taxon>eudicotyledons</taxon>
        <taxon>Gunneridae</taxon>
        <taxon>Pentapetalae</taxon>
        <taxon>rosids</taxon>
        <taxon>malvids</taxon>
        <taxon>Myrtales</taxon>
        <taxon>Myrtaceae</taxon>
        <taxon>Myrtoideae</taxon>
        <taxon>Eucalypteae</taxon>
        <taxon>Eucalyptus</taxon>
    </lineage>
</organism>
<dbReference type="EMBL" id="JBJKBG010000008">
    <property type="protein sequence ID" value="KAL3726180.1"/>
    <property type="molecule type" value="Genomic_DNA"/>
</dbReference>
<dbReference type="Proteomes" id="UP001634007">
    <property type="component" value="Unassembled WGS sequence"/>
</dbReference>
<gene>
    <name evidence="3" type="ORF">ACJRO7_031124</name>
</gene>
<keyword evidence="4" id="KW-1185">Reference proteome</keyword>
<feature type="transmembrane region" description="Helical" evidence="1">
    <location>
        <begin position="336"/>
        <end position="356"/>
    </location>
</feature>
<evidence type="ECO:0000256" key="1">
    <source>
        <dbReference type="SAM" id="Phobius"/>
    </source>
</evidence>
<protein>
    <recommendedName>
        <fullName evidence="2">DUF4220 domain-containing protein</fullName>
    </recommendedName>
</protein>
<dbReference type="Pfam" id="PF13968">
    <property type="entry name" value="DUF4220"/>
    <property type="match status" value="1"/>
</dbReference>
<dbReference type="PANTHER" id="PTHR31325">
    <property type="entry name" value="OS01G0798800 PROTEIN-RELATED"/>
    <property type="match status" value="1"/>
</dbReference>
<feature type="transmembrane region" description="Helical" evidence="1">
    <location>
        <begin position="145"/>
        <end position="161"/>
    </location>
</feature>
<proteinExistence type="predicted"/>
<feature type="domain" description="DUF4220" evidence="2">
    <location>
        <begin position="54"/>
        <end position="400"/>
    </location>
</feature>
<feature type="transmembrane region" description="Helical" evidence="1">
    <location>
        <begin position="119"/>
        <end position="139"/>
    </location>
</feature>
<feature type="transmembrane region" description="Helical" evidence="1">
    <location>
        <begin position="304"/>
        <end position="324"/>
    </location>
</feature>
<dbReference type="Pfam" id="PF04578">
    <property type="entry name" value="DUF594"/>
    <property type="match status" value="1"/>
</dbReference>
<evidence type="ECO:0000313" key="3">
    <source>
        <dbReference type="EMBL" id="KAL3726180.1"/>
    </source>
</evidence>
<keyword evidence="1" id="KW-0472">Membrane</keyword>
<keyword evidence="1" id="KW-0812">Transmembrane</keyword>
<accession>A0ABD3JRN5</accession>
<name>A0ABD3JRN5_EUCGL</name>
<feature type="transmembrane region" description="Helical" evidence="1">
    <location>
        <begin position="51"/>
        <end position="71"/>
    </location>
</feature>
<feature type="transmembrane region" description="Helical" evidence="1">
    <location>
        <begin position="20"/>
        <end position="39"/>
    </location>
</feature>
<evidence type="ECO:0000313" key="4">
    <source>
        <dbReference type="Proteomes" id="UP001634007"/>
    </source>
</evidence>
<dbReference type="AlphaFoldDB" id="A0ABD3JRN5"/>
<feature type="transmembrane region" description="Helical" evidence="1">
    <location>
        <begin position="91"/>
        <end position="112"/>
    </location>
</feature>
<dbReference type="InterPro" id="IPR025315">
    <property type="entry name" value="DUF4220"/>
</dbReference>
<dbReference type="InterPro" id="IPR007658">
    <property type="entry name" value="DUF594"/>
</dbReference>
<sequence>MQVMPVFSSRFRELWEEWELRGVVFLSLTLQILLICMGNRRKYIRSALFRGVVWLAYLMADSVAIYALGIITNKLTELNSRSVDVTTQLNAFWAPFLLLHLGGPDTITAYALEDNELWLRHLLGLATQAGVTFYIFLMAWNGQKISILTIVVILAGLVKYGERVHVLWTASSEQFRESIPDSPHSKTLEQQKLMEAVGYDVVRHVVIEIRNVIEKDIMDGANLLSRFQRYERGQGELLVARGLVKIFQGIFADLLLSFEDRDTSQSVLKGKGPSTVFNIIEIELGIMYDLLYTKAKAIHTSWGLARRITGLVSICIVLVLFILIEDQNYSVADLSLTFILLAVAIFLEIYALAVLFSDGTACWLIREEKLVALKFINWLQPLTKRRRWSGHMAQYSLLSFAIKEKHLPCHQILEFLHIDEQVEKLHYKHHEKVTADLKVLIGCICFLNAHPNAPIMSHVAEMQSPQTTTRSEVLGRFNMERLKWSIELEFDQRLLVWHIATDMCYHLNKQDSLNNSDAKISKCLSRYMFYILVMYPVMLPIDRIKFRETYVEAMKFFNDRKPIAHEDTDHKAPPSNNEGFCASARRHIKEGMKRKFNLTTACIELRNQVKTELNLTVSKGDRSKYVLFHGCRLASQLEEIEDQEEKWKIISVVWVEMLCHAATSCKGSHHAQQLRRGGELLTHVWLMMAHFGLTDHFQIPHAPAIAELIMQ</sequence>